<evidence type="ECO:0000256" key="1">
    <source>
        <dbReference type="SAM" id="Coils"/>
    </source>
</evidence>
<evidence type="ECO:0000313" key="2">
    <source>
        <dbReference type="EMBL" id="SUZ86379.1"/>
    </source>
</evidence>
<dbReference type="EMBL" id="UINC01001679">
    <property type="protein sequence ID" value="SUZ86379.1"/>
    <property type="molecule type" value="Genomic_DNA"/>
</dbReference>
<name>A0A381R6J1_9ZZZZ</name>
<reference evidence="2" key="1">
    <citation type="submission" date="2018-05" db="EMBL/GenBank/DDBJ databases">
        <authorList>
            <person name="Lanie J.A."/>
            <person name="Ng W.-L."/>
            <person name="Kazmierczak K.M."/>
            <person name="Andrzejewski T.M."/>
            <person name="Davidsen T.M."/>
            <person name="Wayne K.J."/>
            <person name="Tettelin H."/>
            <person name="Glass J.I."/>
            <person name="Rusch D."/>
            <person name="Podicherti R."/>
            <person name="Tsui H.-C.T."/>
            <person name="Winkler M.E."/>
        </authorList>
    </citation>
    <scope>NUCLEOTIDE SEQUENCE</scope>
</reference>
<dbReference type="AlphaFoldDB" id="A0A381R6J1"/>
<organism evidence="2">
    <name type="scientific">marine metagenome</name>
    <dbReference type="NCBI Taxonomy" id="408172"/>
    <lineage>
        <taxon>unclassified sequences</taxon>
        <taxon>metagenomes</taxon>
        <taxon>ecological metagenomes</taxon>
    </lineage>
</organism>
<dbReference type="Gene3D" id="1.20.120.330">
    <property type="entry name" value="Nucleotidyltransferases domain 2"/>
    <property type="match status" value="1"/>
</dbReference>
<feature type="coiled-coil region" evidence="1">
    <location>
        <begin position="15"/>
        <end position="63"/>
    </location>
</feature>
<proteinExistence type="predicted"/>
<accession>A0A381R6J1</accession>
<protein>
    <submittedName>
        <fullName evidence="2">Uncharacterized protein</fullName>
    </submittedName>
</protein>
<gene>
    <name evidence="2" type="ORF">METZ01_LOCUS39233</name>
</gene>
<sequence>MGNSSSDNIVPSNNINQLLLDNNDLREKYENIKSQRKSYKNRIKILEKKVENLTNKLTELEINSRDQYQMIKRKGSDSSYLYDRIKILEKKINNAIILEPQINNIPFCSKKK</sequence>
<keyword evidence="1" id="KW-0175">Coiled coil</keyword>